<protein>
    <submittedName>
        <fullName evidence="1">TRAP transporter solute receptor, TAXI family</fullName>
    </submittedName>
</protein>
<dbReference type="OrthoDB" id="9776669at2"/>
<sequence length="332" mass="34186">MKHFTKALTGGALAFGLTLGLTLGLSGGAALAQVVTIATGAQGSLAYNSGQAVAKVANDAGITARTQPLVGYLPLINNGEVDFGFSNGVEAGYAFSGTGNYDRANPNIRMVGVMFPLTTGLMAPCDMGLTTVAELKAKAADLRIASEYTSSTIIPFYIMGGLANAGLSYGDFQKVPVASFVAGMNALGDGLVDVALVSLNSGAGQQASVKLKDRGGLCYVSLDDSDSGRAAFKEFLPAGDIVALPQNEKINGLQKGGANLMRIPWVMMTNGDVSDQLVYDMTKAIATGKDALKDSFGAFARADAATMAPATEVPYHPGALKYFEEAGIQVGQ</sequence>
<reference evidence="1 2" key="1">
    <citation type="submission" date="2016-10" db="EMBL/GenBank/DDBJ databases">
        <authorList>
            <person name="de Groot N.N."/>
        </authorList>
    </citation>
    <scope>NUCLEOTIDE SEQUENCE [LARGE SCALE GENOMIC DNA]</scope>
    <source>
        <strain evidence="1 2">DSM 29619</strain>
    </source>
</reference>
<dbReference type="AlphaFoldDB" id="A0A1I1Q6F3"/>
<evidence type="ECO:0000313" key="1">
    <source>
        <dbReference type="EMBL" id="SFD17625.1"/>
    </source>
</evidence>
<organism evidence="1 2">
    <name type="scientific">Pseudooceanicola nitratireducens</name>
    <dbReference type="NCBI Taxonomy" id="517719"/>
    <lineage>
        <taxon>Bacteria</taxon>
        <taxon>Pseudomonadati</taxon>
        <taxon>Pseudomonadota</taxon>
        <taxon>Alphaproteobacteria</taxon>
        <taxon>Rhodobacterales</taxon>
        <taxon>Paracoccaceae</taxon>
        <taxon>Pseudooceanicola</taxon>
    </lineage>
</organism>
<dbReference type="PANTHER" id="PTHR42941:SF1">
    <property type="entry name" value="SLL1037 PROTEIN"/>
    <property type="match status" value="1"/>
</dbReference>
<dbReference type="EMBL" id="FOLX01000003">
    <property type="protein sequence ID" value="SFD17625.1"/>
    <property type="molecule type" value="Genomic_DNA"/>
</dbReference>
<dbReference type="Pfam" id="PF16868">
    <property type="entry name" value="NMT1_3"/>
    <property type="match status" value="1"/>
</dbReference>
<dbReference type="SUPFAM" id="SSF53850">
    <property type="entry name" value="Periplasmic binding protein-like II"/>
    <property type="match status" value="1"/>
</dbReference>
<proteinExistence type="predicted"/>
<name>A0A1I1Q6F3_9RHOB</name>
<dbReference type="NCBIfam" id="TIGR02122">
    <property type="entry name" value="TRAP_TAXI"/>
    <property type="match status" value="1"/>
</dbReference>
<dbReference type="STRING" id="517719.SAMN05421762_3484"/>
<dbReference type="InterPro" id="IPR011852">
    <property type="entry name" value="TRAP_TAXI"/>
</dbReference>
<gene>
    <name evidence="1" type="ORF">SAMN05421762_3484</name>
</gene>
<keyword evidence="1" id="KW-0675">Receptor</keyword>
<keyword evidence="2" id="KW-1185">Reference proteome</keyword>
<accession>A0A1I1Q6F3</accession>
<dbReference type="Gene3D" id="3.40.190.10">
    <property type="entry name" value="Periplasmic binding protein-like II"/>
    <property type="match status" value="2"/>
</dbReference>
<dbReference type="Proteomes" id="UP000231644">
    <property type="component" value="Unassembled WGS sequence"/>
</dbReference>
<dbReference type="RefSeq" id="WP_093454832.1">
    <property type="nucleotide sequence ID" value="NZ_FNZG01000006.1"/>
</dbReference>
<dbReference type="PANTHER" id="PTHR42941">
    <property type="entry name" value="SLL1037 PROTEIN"/>
    <property type="match status" value="1"/>
</dbReference>
<evidence type="ECO:0000313" key="2">
    <source>
        <dbReference type="Proteomes" id="UP000231644"/>
    </source>
</evidence>